<evidence type="ECO:0008006" key="5">
    <source>
        <dbReference type="Google" id="ProtNLM"/>
    </source>
</evidence>
<dbReference type="Gene3D" id="1.25.40.10">
    <property type="entry name" value="Tetratricopeptide repeat domain"/>
    <property type="match status" value="2"/>
</dbReference>
<dbReference type="PANTHER" id="PTHR45588:SF1">
    <property type="entry name" value="WW DOMAIN-CONTAINING PROTEIN"/>
    <property type="match status" value="1"/>
</dbReference>
<protein>
    <recommendedName>
        <fullName evidence="5">Tetratricopeptide repeat protein</fullName>
    </recommendedName>
</protein>
<name>A0ABM7QFK8_9GAMM</name>
<dbReference type="InterPro" id="IPR011990">
    <property type="entry name" value="TPR-like_helical_dom_sf"/>
</dbReference>
<dbReference type="RefSeq" id="WP_213434190.1">
    <property type="nucleotide sequence ID" value="NZ_AP024546.1"/>
</dbReference>
<dbReference type="SUPFAM" id="SSF48452">
    <property type="entry name" value="TPR-like"/>
    <property type="match status" value="2"/>
</dbReference>
<reference evidence="3 4" key="1">
    <citation type="submission" date="2021-03" db="EMBL/GenBank/DDBJ databases">
        <title>Complete Genome Sequences of Two Lysobacter Strains Isolated from Sea Water (Lysobacter caseinilyticus) and Soil (Lysobacter helvus) in South Korea.</title>
        <authorList>
            <person name="Watanabe Y."/>
            <person name="Arakawa K."/>
        </authorList>
    </citation>
    <scope>NUCLEOTIDE SEQUENCE [LARGE SCALE GENOMIC DNA]</scope>
    <source>
        <strain evidence="3 4">D10</strain>
    </source>
</reference>
<proteinExistence type="predicted"/>
<dbReference type="PANTHER" id="PTHR45588">
    <property type="entry name" value="TPR DOMAIN-CONTAINING PROTEIN"/>
    <property type="match status" value="1"/>
</dbReference>
<dbReference type="InterPro" id="IPR019734">
    <property type="entry name" value="TPR_rpt"/>
</dbReference>
<dbReference type="PROSITE" id="PS51257">
    <property type="entry name" value="PROKAR_LIPOPROTEIN"/>
    <property type="match status" value="1"/>
</dbReference>
<dbReference type="EMBL" id="AP024546">
    <property type="protein sequence ID" value="BCT96407.1"/>
    <property type="molecule type" value="Genomic_DNA"/>
</dbReference>
<evidence type="ECO:0000313" key="4">
    <source>
        <dbReference type="Proteomes" id="UP000680514"/>
    </source>
</evidence>
<feature type="chain" id="PRO_5046298013" description="Tetratricopeptide repeat protein" evidence="2">
    <location>
        <begin position="24"/>
        <end position="511"/>
    </location>
</feature>
<gene>
    <name evidence="3" type="ORF">LYSHEL_22780</name>
</gene>
<dbReference type="Proteomes" id="UP000680514">
    <property type="component" value="Chromosome"/>
</dbReference>
<organism evidence="3 4">
    <name type="scientific">Lysobacter helvus</name>
    <dbReference type="NCBI Taxonomy" id="2675059"/>
    <lineage>
        <taxon>Bacteria</taxon>
        <taxon>Pseudomonadati</taxon>
        <taxon>Pseudomonadota</taxon>
        <taxon>Gammaproteobacteria</taxon>
        <taxon>Lysobacterales</taxon>
        <taxon>Lysobacteraceae</taxon>
        <taxon>Lysobacter</taxon>
    </lineage>
</organism>
<keyword evidence="2" id="KW-0732">Signal</keyword>
<accession>A0ABM7QFK8</accession>
<sequence>MPQRSTMAAGLAALLACTAPACADAPHAGHLGHVDFRVDCAPAVRADFDHALALLHHMTYPDARAAFRKVAERDPACAMAHWGIAMTLFQPLWPTRPTLADRTLGWDEVQKARALKPSSPRDIGFIDSAAAFFETPASEDYWARIHRWEASLARLHASLPKDDDVTAFYALAILATTPADRIDRTHADRAAALLVPILAHNPDHPGAMHYIVHANDVPGREKELLDITRRYERVAPDNPHALHMPTHVYTRLGDWDGVVRGNLRAAEAALKVPAGDKGQYVWDEYPHAIEYLVYAWLQQGKDAQAAAQRDRLWATKDLQPSFKTAFHLASTQARYVLERRDWQAAAAIVPRQPAWVDWDKYAWPEAIAQFAHGLGAAHLGHMDDARAALTRMRALLDAMGAAKEAAFERNIHILCFELESAIAKANGHPAEAITKLQAAATLEATTPKPAVTPAPTLPADELLGDLYASLGRANDARDAYRRTLAHYPNRRHAQQALARLDASPATRTARP</sequence>
<feature type="repeat" description="TPR" evidence="1">
    <location>
        <begin position="457"/>
        <end position="490"/>
    </location>
</feature>
<evidence type="ECO:0000313" key="3">
    <source>
        <dbReference type="EMBL" id="BCT96407.1"/>
    </source>
</evidence>
<keyword evidence="4" id="KW-1185">Reference proteome</keyword>
<evidence type="ECO:0000256" key="1">
    <source>
        <dbReference type="PROSITE-ProRule" id="PRU00339"/>
    </source>
</evidence>
<evidence type="ECO:0000256" key="2">
    <source>
        <dbReference type="SAM" id="SignalP"/>
    </source>
</evidence>
<feature type="signal peptide" evidence="2">
    <location>
        <begin position="1"/>
        <end position="23"/>
    </location>
</feature>
<keyword evidence="1" id="KW-0802">TPR repeat</keyword>
<dbReference type="PROSITE" id="PS50005">
    <property type="entry name" value="TPR"/>
    <property type="match status" value="1"/>
</dbReference>